<sequence length="303" mass="31205">MVQHRPGGPVPAPAAATPGDALSHRGSGVRHNGGVSDPLAVVRPASAPDDALTAAVEQARAAAVETAGDPDLVGEHLGSGPEQVAAADGSAAELGEVLTHTFASRLTGYVGWHWAVTLARVPGEEQVTVDEVVLLPGEQALLAPAWVPWHERLRPGDLSVGDVLPSTEDDVRLVPAYTVDDDSADDPEGRVVAGELGLGRERVMSREGRSDAVGRWTVGEFGPSAPMARQAPGPCATCGFYLPLAGTLRQVLGACGNAYAPADGRVVTADYGCGAHSQATLAPADDTEVVTSARYDTADYDVL</sequence>
<feature type="region of interest" description="Disordered" evidence="1">
    <location>
        <begin position="1"/>
        <end position="36"/>
    </location>
</feature>
<accession>A0A4Q7YAY5</accession>
<keyword evidence="3" id="KW-1185">Reference proteome</keyword>
<comment type="caution">
    <text evidence="2">The sequence shown here is derived from an EMBL/GenBank/DDBJ whole genome shotgun (WGS) entry which is preliminary data.</text>
</comment>
<proteinExistence type="predicted"/>
<evidence type="ECO:0000313" key="2">
    <source>
        <dbReference type="EMBL" id="RZU34372.1"/>
    </source>
</evidence>
<evidence type="ECO:0000313" key="3">
    <source>
        <dbReference type="Proteomes" id="UP000292507"/>
    </source>
</evidence>
<dbReference type="AlphaFoldDB" id="A0A4Q7YAY5"/>
<dbReference type="Pfam" id="PF11228">
    <property type="entry name" value="DUF3027"/>
    <property type="match status" value="1"/>
</dbReference>
<evidence type="ECO:0000256" key="1">
    <source>
        <dbReference type="SAM" id="MobiDB-lite"/>
    </source>
</evidence>
<dbReference type="InterPro" id="IPR021391">
    <property type="entry name" value="DUF3027"/>
</dbReference>
<dbReference type="EMBL" id="SHKV01000001">
    <property type="protein sequence ID" value="RZU34372.1"/>
    <property type="molecule type" value="Genomic_DNA"/>
</dbReference>
<protein>
    <submittedName>
        <fullName evidence="2">DUF3027 family protein</fullName>
    </submittedName>
</protein>
<dbReference type="OrthoDB" id="3210158at2"/>
<dbReference type="Proteomes" id="UP000292507">
    <property type="component" value="Unassembled WGS sequence"/>
</dbReference>
<gene>
    <name evidence="2" type="ORF">BKA19_4136</name>
</gene>
<name>A0A4Q7YAY5_9ACTN</name>
<organism evidence="2 3">
    <name type="scientific">Blastococcus saxobsidens</name>
    <dbReference type="NCBI Taxonomy" id="138336"/>
    <lineage>
        <taxon>Bacteria</taxon>
        <taxon>Bacillati</taxon>
        <taxon>Actinomycetota</taxon>
        <taxon>Actinomycetes</taxon>
        <taxon>Geodermatophilales</taxon>
        <taxon>Geodermatophilaceae</taxon>
        <taxon>Blastococcus</taxon>
    </lineage>
</organism>
<reference evidence="2 3" key="1">
    <citation type="submission" date="2019-02" db="EMBL/GenBank/DDBJ databases">
        <title>Sequencing the genomes of 1000 actinobacteria strains.</title>
        <authorList>
            <person name="Klenk H.-P."/>
        </authorList>
    </citation>
    <scope>NUCLEOTIDE SEQUENCE [LARGE SCALE GENOMIC DNA]</scope>
    <source>
        <strain evidence="2 3">DSM 44509</strain>
    </source>
</reference>